<evidence type="ECO:0000313" key="3">
    <source>
        <dbReference type="Proteomes" id="UP000176770"/>
    </source>
</evidence>
<dbReference type="Proteomes" id="UP000176770">
    <property type="component" value="Unassembled WGS sequence"/>
</dbReference>
<comment type="caution">
    <text evidence="2">The sequence shown here is derived from an EMBL/GenBank/DDBJ whole genome shotgun (WGS) entry which is preliminary data.</text>
</comment>
<keyword evidence="1" id="KW-0812">Transmembrane</keyword>
<dbReference type="EMBL" id="MHOK01000005">
    <property type="protein sequence ID" value="OGZ62213.1"/>
    <property type="molecule type" value="Genomic_DNA"/>
</dbReference>
<proteinExistence type="predicted"/>
<evidence type="ECO:0000313" key="2">
    <source>
        <dbReference type="EMBL" id="OGZ62213.1"/>
    </source>
</evidence>
<sequence>MSWRLFTAIKFMKKIKVLPHLNKQLILSIVLGVVILGAGSFFYFGNGFDKGVSPKPKNETDIIKPNNLEILCEGFSSLPLLEQEDYTKRLDEIYARDELTRKELNELLPYDCVATEL</sequence>
<protein>
    <submittedName>
        <fullName evidence="2">Uncharacterized protein</fullName>
    </submittedName>
</protein>
<evidence type="ECO:0000256" key="1">
    <source>
        <dbReference type="SAM" id="Phobius"/>
    </source>
</evidence>
<gene>
    <name evidence="2" type="ORF">A3F94_02695</name>
</gene>
<organism evidence="2 3">
    <name type="scientific">Candidatus Spechtbacteria bacterium RIFCSPLOWO2_12_FULL_38_22</name>
    <dbReference type="NCBI Taxonomy" id="1802165"/>
    <lineage>
        <taxon>Bacteria</taxon>
        <taxon>Candidatus Spechtiibacteriota</taxon>
    </lineage>
</organism>
<feature type="transmembrane region" description="Helical" evidence="1">
    <location>
        <begin position="21"/>
        <end position="44"/>
    </location>
</feature>
<keyword evidence="1" id="KW-0472">Membrane</keyword>
<name>A0A1G2HID7_9BACT</name>
<dbReference type="STRING" id="1802165.A3F94_02695"/>
<reference evidence="2 3" key="1">
    <citation type="journal article" date="2016" name="Nat. Commun.">
        <title>Thousands of microbial genomes shed light on interconnected biogeochemical processes in an aquifer system.</title>
        <authorList>
            <person name="Anantharaman K."/>
            <person name="Brown C.T."/>
            <person name="Hug L.A."/>
            <person name="Sharon I."/>
            <person name="Castelle C.J."/>
            <person name="Probst A.J."/>
            <person name="Thomas B.C."/>
            <person name="Singh A."/>
            <person name="Wilkins M.J."/>
            <person name="Karaoz U."/>
            <person name="Brodie E.L."/>
            <person name="Williams K.H."/>
            <person name="Hubbard S.S."/>
            <person name="Banfield J.F."/>
        </authorList>
    </citation>
    <scope>NUCLEOTIDE SEQUENCE [LARGE SCALE GENOMIC DNA]</scope>
</reference>
<dbReference type="AlphaFoldDB" id="A0A1G2HID7"/>
<accession>A0A1G2HID7</accession>
<keyword evidence="1" id="KW-1133">Transmembrane helix</keyword>